<sequence length="139" mass="16227">MAMSAKYFIKNSQGKEFYSWFADSSAKWAVVLSHYLGNDYQPFLLTESQARIQDKLKKDFNQVSTYQLKSEDFTPQFSAQAMNLAHPDEQGSYKMRYLFTPYNGPTYAIACIKNEQWHVRFMDPNIGELSFISLDEFEN</sequence>
<dbReference type="AlphaFoldDB" id="A0A736MFI4"/>
<organism evidence="1">
    <name type="scientific">Salmonella enterica subsp. houtenae serovar 44:z36[z38]:-</name>
    <dbReference type="NCBI Taxonomy" id="1967609"/>
    <lineage>
        <taxon>Bacteria</taxon>
        <taxon>Pseudomonadati</taxon>
        <taxon>Pseudomonadota</taxon>
        <taxon>Gammaproteobacteria</taxon>
        <taxon>Enterobacterales</taxon>
        <taxon>Enterobacteriaceae</taxon>
        <taxon>Salmonella</taxon>
    </lineage>
</organism>
<dbReference type="Gene3D" id="3.90.70.20">
    <property type="match status" value="1"/>
</dbReference>
<accession>A0A736MFI4</accession>
<evidence type="ECO:0000313" key="1">
    <source>
        <dbReference type="EMBL" id="HAE7581356.1"/>
    </source>
</evidence>
<protein>
    <submittedName>
        <fullName evidence="1">Uncharacterized protein</fullName>
    </submittedName>
</protein>
<reference evidence="1" key="1">
    <citation type="journal article" date="2018" name="Genome Biol.">
        <title>SKESA: strategic k-mer extension for scrupulous assemblies.</title>
        <authorList>
            <person name="Souvorov A."/>
            <person name="Agarwala R."/>
            <person name="Lipman D.J."/>
        </authorList>
    </citation>
    <scope>NUCLEOTIDE SEQUENCE</scope>
    <source>
        <strain evidence="1">166-88</strain>
    </source>
</reference>
<comment type="caution">
    <text evidence="1">The sequence shown here is derived from an EMBL/GenBank/DDBJ whole genome shotgun (WGS) entry which is preliminary data.</text>
</comment>
<proteinExistence type="predicted"/>
<dbReference type="EMBL" id="DAASYS010000012">
    <property type="protein sequence ID" value="HAE7581356.1"/>
    <property type="molecule type" value="Genomic_DNA"/>
</dbReference>
<reference evidence="1" key="2">
    <citation type="submission" date="2018-07" db="EMBL/GenBank/DDBJ databases">
        <authorList>
            <consortium name="NCBI Pathogen Detection Project"/>
        </authorList>
    </citation>
    <scope>NUCLEOTIDE SEQUENCE</scope>
    <source>
        <strain evidence="1">166-88</strain>
    </source>
</reference>
<name>A0A736MFI4_SALHO</name>
<gene>
    <name evidence="1" type="ORF">GND75_002976</name>
</gene>